<reference evidence="6 7" key="1">
    <citation type="submission" date="2015-07" db="EMBL/GenBank/DDBJ databases">
        <title>Genome sequencing of Kibdelosporangium phytohabitans.</title>
        <authorList>
            <person name="Qin S."/>
            <person name="Xing K."/>
        </authorList>
    </citation>
    <scope>NUCLEOTIDE SEQUENCE [LARGE SCALE GENOMIC DNA]</scope>
    <source>
        <strain evidence="6 7">KLBMP1111</strain>
    </source>
</reference>
<dbReference type="RefSeq" id="WP_054294404.1">
    <property type="nucleotide sequence ID" value="NZ_CP012752.1"/>
</dbReference>
<dbReference type="SUPFAM" id="SSF55331">
    <property type="entry name" value="Tautomerase/MIF"/>
    <property type="match status" value="1"/>
</dbReference>
<dbReference type="InterPro" id="IPR014347">
    <property type="entry name" value="Tautomerase/MIF_sf"/>
</dbReference>
<keyword evidence="7" id="KW-1185">Reference proteome</keyword>
<sequence length="62" mass="6696">MPMISVQMLSGRTAEQKAALAERVTDVFLETCGNPGQTRDGIWVVINEVPGEHWAIGGKLDA</sequence>
<feature type="active site" description="Proton acceptor; via imino nitrogen" evidence="3">
    <location>
        <position position="2"/>
    </location>
</feature>
<keyword evidence="2 4" id="KW-0413">Isomerase</keyword>
<feature type="domain" description="4-oxalocrotonate tautomerase-like" evidence="5">
    <location>
        <begin position="2"/>
        <end position="59"/>
    </location>
</feature>
<evidence type="ECO:0000256" key="1">
    <source>
        <dbReference type="ARBA" id="ARBA00006723"/>
    </source>
</evidence>
<dbReference type="OrthoDB" id="4965437at2"/>
<dbReference type="PANTHER" id="PTHR35530:SF1">
    <property type="entry name" value="2-HYDROXYMUCONATE TAUTOMERASE"/>
    <property type="match status" value="1"/>
</dbReference>
<dbReference type="PANTHER" id="PTHR35530">
    <property type="entry name" value="TAUTOMERASE-RELATED"/>
    <property type="match status" value="1"/>
</dbReference>
<dbReference type="KEGG" id="kphy:AOZ06_41655"/>
<dbReference type="AlphaFoldDB" id="A0A0N7F4V8"/>
<accession>A0A0N7F4V8</accession>
<dbReference type="InterPro" id="IPR004370">
    <property type="entry name" value="4-OT-like_dom"/>
</dbReference>
<protein>
    <recommendedName>
        <fullName evidence="4">Tautomerase</fullName>
        <ecNumber evidence="4">5.3.2.-</ecNumber>
    </recommendedName>
</protein>
<dbReference type="Gene3D" id="3.30.429.10">
    <property type="entry name" value="Macrophage Migration Inhibitory Factor"/>
    <property type="match status" value="1"/>
</dbReference>
<dbReference type="EMBL" id="CP012752">
    <property type="protein sequence ID" value="ALG12511.1"/>
    <property type="molecule type" value="Genomic_DNA"/>
</dbReference>
<dbReference type="GO" id="GO:0016853">
    <property type="term" value="F:isomerase activity"/>
    <property type="evidence" value="ECO:0007669"/>
    <property type="project" value="UniProtKB-UniRule"/>
</dbReference>
<proteinExistence type="inferred from homology"/>
<evidence type="ECO:0000259" key="5">
    <source>
        <dbReference type="Pfam" id="PF01361"/>
    </source>
</evidence>
<organism evidence="6 7">
    <name type="scientific">Kibdelosporangium phytohabitans</name>
    <dbReference type="NCBI Taxonomy" id="860235"/>
    <lineage>
        <taxon>Bacteria</taxon>
        <taxon>Bacillati</taxon>
        <taxon>Actinomycetota</taxon>
        <taxon>Actinomycetes</taxon>
        <taxon>Pseudonocardiales</taxon>
        <taxon>Pseudonocardiaceae</taxon>
        <taxon>Kibdelosporangium</taxon>
    </lineage>
</organism>
<dbReference type="STRING" id="860235.AOZ06_41655"/>
<comment type="similarity">
    <text evidence="1 4">Belongs to the 4-oxalocrotonate tautomerase family.</text>
</comment>
<name>A0A0N7F4V8_9PSEU</name>
<evidence type="ECO:0000313" key="7">
    <source>
        <dbReference type="Proteomes" id="UP000063699"/>
    </source>
</evidence>
<evidence type="ECO:0000313" key="6">
    <source>
        <dbReference type="EMBL" id="ALG12511.1"/>
    </source>
</evidence>
<evidence type="ECO:0000256" key="2">
    <source>
        <dbReference type="ARBA" id="ARBA00023235"/>
    </source>
</evidence>
<evidence type="ECO:0000256" key="4">
    <source>
        <dbReference type="RuleBase" id="RU362032"/>
    </source>
</evidence>
<dbReference type="Pfam" id="PF01361">
    <property type="entry name" value="Tautomerase"/>
    <property type="match status" value="1"/>
</dbReference>
<gene>
    <name evidence="6" type="ORF">AOZ06_41655</name>
</gene>
<dbReference type="NCBIfam" id="TIGR00013">
    <property type="entry name" value="taut"/>
    <property type="match status" value="1"/>
</dbReference>
<dbReference type="Proteomes" id="UP000063699">
    <property type="component" value="Chromosome"/>
</dbReference>
<dbReference type="NCBIfam" id="NF002571">
    <property type="entry name" value="PRK02220.1"/>
    <property type="match status" value="1"/>
</dbReference>
<dbReference type="EC" id="5.3.2.-" evidence="4"/>
<dbReference type="InterPro" id="IPR018191">
    <property type="entry name" value="4-OT"/>
</dbReference>
<evidence type="ECO:0000256" key="3">
    <source>
        <dbReference type="PIRSR" id="PIRSR618191-1"/>
    </source>
</evidence>